<protein>
    <submittedName>
        <fullName evidence="1">Uncharacterized protein</fullName>
    </submittedName>
</protein>
<accession>A0A8H7UH91</accession>
<dbReference type="AlphaFoldDB" id="A0A8H7UH91"/>
<proteinExistence type="predicted"/>
<name>A0A8H7UH91_9FUNG</name>
<organism evidence="1 2">
    <name type="scientific">Umbelopsis vinacea</name>
    <dbReference type="NCBI Taxonomy" id="44442"/>
    <lineage>
        <taxon>Eukaryota</taxon>
        <taxon>Fungi</taxon>
        <taxon>Fungi incertae sedis</taxon>
        <taxon>Mucoromycota</taxon>
        <taxon>Mucoromycotina</taxon>
        <taxon>Umbelopsidomycetes</taxon>
        <taxon>Umbelopsidales</taxon>
        <taxon>Umbelopsidaceae</taxon>
        <taxon>Umbelopsis</taxon>
    </lineage>
</organism>
<sequence length="182" mass="20391">MSIPNLGMANIQVFHSCHGLLAHYAFCEVFARKTWNGGGSSYGPMDAVYMLWCAANELGRKKCLNFFGLFATPSEDRLFKHIFQLGKIDAYGSAILLHLVGHLLAYWGSARTNNYQIQTVSTKHYTLQEHPSSLGNIDSYIVGYLISLWGSARTSNYQIQIVSTKHYTLQAHHSSLAIPNYI</sequence>
<comment type="caution">
    <text evidence="1">The sequence shown here is derived from an EMBL/GenBank/DDBJ whole genome shotgun (WGS) entry which is preliminary data.</text>
</comment>
<evidence type="ECO:0000313" key="2">
    <source>
        <dbReference type="Proteomes" id="UP000612746"/>
    </source>
</evidence>
<evidence type="ECO:0000313" key="1">
    <source>
        <dbReference type="EMBL" id="KAG2181657.1"/>
    </source>
</evidence>
<gene>
    <name evidence="1" type="ORF">INT44_008472</name>
</gene>
<dbReference type="EMBL" id="JAEPRA010000008">
    <property type="protein sequence ID" value="KAG2181657.1"/>
    <property type="molecule type" value="Genomic_DNA"/>
</dbReference>
<reference evidence="1" key="1">
    <citation type="submission" date="2020-12" db="EMBL/GenBank/DDBJ databases">
        <title>Metabolic potential, ecology and presence of endohyphal bacteria is reflected in genomic diversity of Mucoromycotina.</title>
        <authorList>
            <person name="Muszewska A."/>
            <person name="Okrasinska A."/>
            <person name="Steczkiewicz K."/>
            <person name="Drgas O."/>
            <person name="Orlowska M."/>
            <person name="Perlinska-Lenart U."/>
            <person name="Aleksandrzak-Piekarczyk T."/>
            <person name="Szatraj K."/>
            <person name="Zielenkiewicz U."/>
            <person name="Pilsyk S."/>
            <person name="Malc E."/>
            <person name="Mieczkowski P."/>
            <person name="Kruszewska J.S."/>
            <person name="Biernat P."/>
            <person name="Pawlowska J."/>
        </authorList>
    </citation>
    <scope>NUCLEOTIDE SEQUENCE</scope>
    <source>
        <strain evidence="1">WA0000051536</strain>
    </source>
</reference>
<keyword evidence="2" id="KW-1185">Reference proteome</keyword>
<dbReference type="Proteomes" id="UP000612746">
    <property type="component" value="Unassembled WGS sequence"/>
</dbReference>